<dbReference type="PANTHER" id="PTHR43767:SF10">
    <property type="entry name" value="SURFACTIN SYNTHASE SUBUNIT 1"/>
    <property type="match status" value="1"/>
</dbReference>
<dbReference type="EMBL" id="JAASQI010000003">
    <property type="protein sequence ID" value="NIJ58039.1"/>
    <property type="molecule type" value="Genomic_DNA"/>
</dbReference>
<evidence type="ECO:0000259" key="2">
    <source>
        <dbReference type="Pfam" id="PF13193"/>
    </source>
</evidence>
<dbReference type="RefSeq" id="WP_166951315.1">
    <property type="nucleotide sequence ID" value="NZ_JAASQI010000003.1"/>
</dbReference>
<dbReference type="Pfam" id="PF13193">
    <property type="entry name" value="AMP-binding_C"/>
    <property type="match status" value="1"/>
</dbReference>
<evidence type="ECO:0000313" key="3">
    <source>
        <dbReference type="EMBL" id="NIJ58039.1"/>
    </source>
</evidence>
<feature type="domain" description="AMP-dependent synthetase/ligase" evidence="1">
    <location>
        <begin position="8"/>
        <end position="379"/>
    </location>
</feature>
<evidence type="ECO:0000313" key="4">
    <source>
        <dbReference type="Proteomes" id="UP001429580"/>
    </source>
</evidence>
<gene>
    <name evidence="3" type="ORF">FHS82_001875</name>
</gene>
<dbReference type="InterPro" id="IPR020845">
    <property type="entry name" value="AMP-binding_CS"/>
</dbReference>
<sequence length="523" mass="56141">MRIEDFLRASARADGGKTALITRETSLTYPMLDDLSDRLAGALAARGVERDDRVAIFMDNCWQAAVAIFAVLKAGAVFSPINPSTKADKLAYVLRNCRARAVITQAKLMPVAAQAISDCRSVCLTVVAGDAAAGAQPPAAATEGAAGVLAFEDAVAAEARPPAHRGIDCDLAMLIYTSGSTGRPKGVMMTHRNVEAAATSIVTYLEGTPNDVILNVLPIAFDYGLYQLIMAVKLGATLVLEKSFAFPQEIFGAMQRHRVTGLPLVPTMAAMIVRSTALAPGMFPDLRYITNTAAALPPAHIARLRELFPHVRLYSMYGLTECKRCTYLPPGELDARPGSVGIAIPGTEAFVVDEAGRQVPPGVEGELVIRGPHVMQGYWEDEEATRRALRPGPHPWEKVLYTGDLFRTDAQGFLYFVARKDDIIKTRGEKVAPREVETVLHACPGIAEAVVVGMPDPLLGQAVCAIVVASDPSLTARDVIRHCAAHLEDFMVPRTVAFRDALPTTDTGKTSRRLAAETLEIAS</sequence>
<dbReference type="InterPro" id="IPR042099">
    <property type="entry name" value="ANL_N_sf"/>
</dbReference>
<name>A0ABX0UYL5_9HYPH</name>
<dbReference type="PROSITE" id="PS00455">
    <property type="entry name" value="AMP_BINDING"/>
    <property type="match status" value="1"/>
</dbReference>
<dbReference type="InterPro" id="IPR000873">
    <property type="entry name" value="AMP-dep_synth/lig_dom"/>
</dbReference>
<keyword evidence="4" id="KW-1185">Reference proteome</keyword>
<dbReference type="Gene3D" id="3.40.50.12780">
    <property type="entry name" value="N-terminal domain of ligase-like"/>
    <property type="match status" value="1"/>
</dbReference>
<organism evidence="3 4">
    <name type="scientific">Pseudochelatococcus lubricantis</name>
    <dbReference type="NCBI Taxonomy" id="1538102"/>
    <lineage>
        <taxon>Bacteria</taxon>
        <taxon>Pseudomonadati</taxon>
        <taxon>Pseudomonadota</taxon>
        <taxon>Alphaproteobacteria</taxon>
        <taxon>Hyphomicrobiales</taxon>
        <taxon>Chelatococcaceae</taxon>
        <taxon>Pseudochelatococcus</taxon>
    </lineage>
</organism>
<dbReference type="InterPro" id="IPR050237">
    <property type="entry name" value="ATP-dep_AMP-bd_enzyme"/>
</dbReference>
<feature type="domain" description="AMP-binding enzyme C-terminal" evidence="2">
    <location>
        <begin position="435"/>
        <end position="509"/>
    </location>
</feature>
<dbReference type="InterPro" id="IPR045851">
    <property type="entry name" value="AMP-bd_C_sf"/>
</dbReference>
<dbReference type="InterPro" id="IPR025110">
    <property type="entry name" value="AMP-bd_C"/>
</dbReference>
<dbReference type="SUPFAM" id="SSF56801">
    <property type="entry name" value="Acetyl-CoA synthetase-like"/>
    <property type="match status" value="1"/>
</dbReference>
<accession>A0ABX0UYL5</accession>
<dbReference type="Gene3D" id="3.30.300.30">
    <property type="match status" value="1"/>
</dbReference>
<protein>
    <submittedName>
        <fullName evidence="3">Amino acid adenylation domain-containing protein</fullName>
    </submittedName>
</protein>
<comment type="caution">
    <text evidence="3">The sequence shown here is derived from an EMBL/GenBank/DDBJ whole genome shotgun (WGS) entry which is preliminary data.</text>
</comment>
<reference evidence="3 4" key="1">
    <citation type="submission" date="2020-03" db="EMBL/GenBank/DDBJ databases">
        <title>Genomic Encyclopedia of Type Strains, Phase IV (KMG-IV): sequencing the most valuable type-strain genomes for metagenomic binning, comparative biology and taxonomic classification.</title>
        <authorList>
            <person name="Goeker M."/>
        </authorList>
    </citation>
    <scope>NUCLEOTIDE SEQUENCE [LARGE SCALE GENOMIC DNA]</scope>
    <source>
        <strain evidence="3 4">DSM 103870</strain>
    </source>
</reference>
<dbReference type="Pfam" id="PF00501">
    <property type="entry name" value="AMP-binding"/>
    <property type="match status" value="1"/>
</dbReference>
<dbReference type="PANTHER" id="PTHR43767">
    <property type="entry name" value="LONG-CHAIN-FATTY-ACID--COA LIGASE"/>
    <property type="match status" value="1"/>
</dbReference>
<proteinExistence type="predicted"/>
<dbReference type="Proteomes" id="UP001429580">
    <property type="component" value="Unassembled WGS sequence"/>
</dbReference>
<evidence type="ECO:0000259" key="1">
    <source>
        <dbReference type="Pfam" id="PF00501"/>
    </source>
</evidence>